<keyword evidence="3 4" id="KW-0067">ATP-binding</keyword>
<accession>A0A0X8JLU4</accession>
<dbReference type="GO" id="GO:0016874">
    <property type="term" value="F:ligase activity"/>
    <property type="evidence" value="ECO:0007669"/>
    <property type="project" value="UniProtKB-KW"/>
</dbReference>
<dbReference type="GO" id="GO:0005524">
    <property type="term" value="F:ATP binding"/>
    <property type="evidence" value="ECO:0007669"/>
    <property type="project" value="UniProtKB-UniRule"/>
</dbReference>
<keyword evidence="2 4" id="KW-0547">Nucleotide-binding</keyword>
<dbReference type="GO" id="GO:0046872">
    <property type="term" value="F:metal ion binding"/>
    <property type="evidence" value="ECO:0007669"/>
    <property type="project" value="InterPro"/>
</dbReference>
<dbReference type="RefSeq" id="WP_062253878.1">
    <property type="nucleotide sequence ID" value="NZ_CP014229.1"/>
</dbReference>
<dbReference type="Pfam" id="PF13535">
    <property type="entry name" value="ATP-grasp_4"/>
    <property type="match status" value="1"/>
</dbReference>
<sequence length="385" mass="43886">MIILDEPYVSPELAAYAAARQESVLDNATARACAREYGAALNLVSDDAFAALCRGAPRLYTCSENALEWVYKKSGNNALVERIWRLKDKAACRDLLAPLYGDFFFRRVTPAELAVLPFEELKVPCVLKPAVGFFSLGVYSIENAAQWEAAKAAVTEDAARWSEQYPPEVVGGGTFLLEEYIQGEEYAVDVYFDEQGRAVVCDILRHEFSSAADVSDRLYYTSREIIESRLTEFEAWFNRVNGLLGLRNFPVHVELRRDDKGRIAPIEFNPLRFAGWCSTDVSLFAWGFHSYGCFLEGRRPDWERALAGKAGKLYTLMVLNKPENCSPVQSFDYDALRRDFGKVLHLRPCDFRRFSHFGFLFTETPADRREELDRIIRSDLTEYMQ</sequence>
<feature type="domain" description="ATP-grasp" evidence="5">
    <location>
        <begin position="89"/>
        <end position="299"/>
    </location>
</feature>
<reference evidence="7" key="1">
    <citation type="submission" date="2016-02" db="EMBL/GenBank/DDBJ databases">
        <authorList>
            <person name="Holder M.E."/>
            <person name="Ajami N.J."/>
            <person name="Petrosino J.F."/>
        </authorList>
    </citation>
    <scope>NUCLEOTIDE SEQUENCE [LARGE SCALE GENOMIC DNA]</scope>
    <source>
        <strain evidence="7">CCUG 45958</strain>
    </source>
</reference>
<dbReference type="STRING" id="44742.AXF13_13020"/>
<evidence type="ECO:0000313" key="6">
    <source>
        <dbReference type="EMBL" id="AMD90972.1"/>
    </source>
</evidence>
<gene>
    <name evidence="6" type="ORF">AXF13_13020</name>
</gene>
<dbReference type="Proteomes" id="UP000069241">
    <property type="component" value="Chromosome"/>
</dbReference>
<evidence type="ECO:0000313" key="7">
    <source>
        <dbReference type="Proteomes" id="UP000069241"/>
    </source>
</evidence>
<dbReference type="InterPro" id="IPR052032">
    <property type="entry name" value="ATP-dep_AA_Ligase"/>
</dbReference>
<dbReference type="Gene3D" id="3.30.470.20">
    <property type="entry name" value="ATP-grasp fold, B domain"/>
    <property type="match status" value="1"/>
</dbReference>
<dbReference type="KEGG" id="dfi:AXF13_13020"/>
<dbReference type="EMBL" id="CP014229">
    <property type="protein sequence ID" value="AMD90972.1"/>
    <property type="molecule type" value="Genomic_DNA"/>
</dbReference>
<dbReference type="PROSITE" id="PS50975">
    <property type="entry name" value="ATP_GRASP"/>
    <property type="match status" value="1"/>
</dbReference>
<dbReference type="SUPFAM" id="SSF56059">
    <property type="entry name" value="Glutathione synthetase ATP-binding domain-like"/>
    <property type="match status" value="1"/>
</dbReference>
<dbReference type="PANTHER" id="PTHR43585:SF2">
    <property type="entry name" value="ATP-GRASP ENZYME FSQD"/>
    <property type="match status" value="1"/>
</dbReference>
<evidence type="ECO:0000256" key="1">
    <source>
        <dbReference type="ARBA" id="ARBA00022598"/>
    </source>
</evidence>
<evidence type="ECO:0000259" key="5">
    <source>
        <dbReference type="PROSITE" id="PS50975"/>
    </source>
</evidence>
<dbReference type="PANTHER" id="PTHR43585">
    <property type="entry name" value="FUMIPYRROLE BIOSYNTHESIS PROTEIN C"/>
    <property type="match status" value="1"/>
</dbReference>
<evidence type="ECO:0000256" key="3">
    <source>
        <dbReference type="ARBA" id="ARBA00022840"/>
    </source>
</evidence>
<proteinExistence type="predicted"/>
<name>A0A0X8JLU4_9BACT</name>
<evidence type="ECO:0000256" key="2">
    <source>
        <dbReference type="ARBA" id="ARBA00022741"/>
    </source>
</evidence>
<protein>
    <recommendedName>
        <fullName evidence="5">ATP-grasp domain-containing protein</fullName>
    </recommendedName>
</protein>
<dbReference type="InterPro" id="IPR011761">
    <property type="entry name" value="ATP-grasp"/>
</dbReference>
<organism evidence="6 7">
    <name type="scientific">Desulfovibrio fairfieldensis</name>
    <dbReference type="NCBI Taxonomy" id="44742"/>
    <lineage>
        <taxon>Bacteria</taxon>
        <taxon>Pseudomonadati</taxon>
        <taxon>Thermodesulfobacteriota</taxon>
        <taxon>Desulfovibrionia</taxon>
        <taxon>Desulfovibrionales</taxon>
        <taxon>Desulfovibrionaceae</taxon>
        <taxon>Desulfovibrio</taxon>
    </lineage>
</organism>
<dbReference type="AlphaFoldDB" id="A0A0X8JLU4"/>
<keyword evidence="7" id="KW-1185">Reference proteome</keyword>
<keyword evidence="1" id="KW-0436">Ligase</keyword>
<evidence type="ECO:0000256" key="4">
    <source>
        <dbReference type="PROSITE-ProRule" id="PRU00409"/>
    </source>
</evidence>